<dbReference type="EMBL" id="LR746279">
    <property type="protein sequence ID" value="CAA7409532.1"/>
    <property type="molecule type" value="Genomic_DNA"/>
</dbReference>
<organism evidence="1 2">
    <name type="scientific">Spirodela intermedia</name>
    <name type="common">Intermediate duckweed</name>
    <dbReference type="NCBI Taxonomy" id="51605"/>
    <lineage>
        <taxon>Eukaryota</taxon>
        <taxon>Viridiplantae</taxon>
        <taxon>Streptophyta</taxon>
        <taxon>Embryophyta</taxon>
        <taxon>Tracheophyta</taxon>
        <taxon>Spermatophyta</taxon>
        <taxon>Magnoliopsida</taxon>
        <taxon>Liliopsida</taxon>
        <taxon>Araceae</taxon>
        <taxon>Lemnoideae</taxon>
        <taxon>Spirodela</taxon>
    </lineage>
</organism>
<name>A0A7I8LI45_SPIIN</name>
<evidence type="ECO:0000313" key="1">
    <source>
        <dbReference type="EMBL" id="CAA7409532.1"/>
    </source>
</evidence>
<dbReference type="Proteomes" id="UP000663760">
    <property type="component" value="Chromosome 16"/>
</dbReference>
<dbReference type="AlphaFoldDB" id="A0A7I8LI45"/>
<reference evidence="1" key="1">
    <citation type="submission" date="2020-02" db="EMBL/GenBank/DDBJ databases">
        <authorList>
            <person name="Scholz U."/>
            <person name="Mascher M."/>
            <person name="Fiebig A."/>
        </authorList>
    </citation>
    <scope>NUCLEOTIDE SEQUENCE</scope>
</reference>
<evidence type="ECO:0000313" key="2">
    <source>
        <dbReference type="Proteomes" id="UP000663760"/>
    </source>
</evidence>
<proteinExistence type="predicted"/>
<sequence length="72" mass="7906">MMGKAEWSLSVSFTIVCRRGRFGTSDSSTNLDNPTTDSISRLASRRMLEWFISSAKAHSNVTDAVSVAMFSV</sequence>
<accession>A0A7I8LI45</accession>
<keyword evidence="2" id="KW-1185">Reference proteome</keyword>
<gene>
    <name evidence="1" type="ORF">SI8410_16020210</name>
</gene>
<protein>
    <submittedName>
        <fullName evidence="1">Uncharacterized protein</fullName>
    </submittedName>
</protein>